<dbReference type="InterPro" id="IPR007110">
    <property type="entry name" value="Ig-like_dom"/>
</dbReference>
<keyword evidence="1" id="KW-0472">Membrane</keyword>
<dbReference type="OrthoDB" id="9905979at2759"/>
<dbReference type="InterPro" id="IPR003599">
    <property type="entry name" value="Ig_sub"/>
</dbReference>
<organism evidence="3 4">
    <name type="scientific">Xenopus laevis</name>
    <name type="common">African clawed frog</name>
    <dbReference type="NCBI Taxonomy" id="8355"/>
    <lineage>
        <taxon>Eukaryota</taxon>
        <taxon>Metazoa</taxon>
        <taxon>Chordata</taxon>
        <taxon>Craniata</taxon>
        <taxon>Vertebrata</taxon>
        <taxon>Euteleostomi</taxon>
        <taxon>Amphibia</taxon>
        <taxon>Batrachia</taxon>
        <taxon>Anura</taxon>
        <taxon>Pipoidea</taxon>
        <taxon>Pipidae</taxon>
        <taxon>Xenopodinae</taxon>
        <taxon>Xenopus</taxon>
        <taxon>Xenopus</taxon>
    </lineage>
</organism>
<evidence type="ECO:0000313" key="4">
    <source>
        <dbReference type="RefSeq" id="XP_041441230.1"/>
    </source>
</evidence>
<proteinExistence type="predicted"/>
<dbReference type="Proteomes" id="UP000186698">
    <property type="component" value="Chromosome 3L"/>
</dbReference>
<sequence>MEFQGNRKMKEHQRWDNHERSCIKSIIMMTFLMMGYLLPYGQAIIQQQEESMYLTQDQLSNFNLTNDIKGQICIGSQTGIILTCCIKITFDSGDSVYINASIGPKKGYKWLKGLYTQNNHTEFSECNLGDSIKWILMVKGESSLQITSNPEIGEPGETKMGTVIPLDIYYARVWYKYLLPENSTKHDSEENRKKEWQIKISRERSLPVNIEVILIDTDVVIPKVKVWPKNVKVQEGQDLQLTCGTEISLPLGSIISWFKEDDFRGSMNYGSEIILHKSPIGKIQWYNQTLTYKMENLRIEDQGAYQCCLSLSNNITCEKISVVVYLHPVNVTCANNPIVPSSPFQINHFHSKPLLKDGQYITIIWHFNISQWKISTRFPQCKKYLLNMEQGMEHWFGKLDNSRSKRDVIDKILGGIGTIGTVANSIEITSLQKDLEGTGLLNSKSLHVQRGLNQILNQMVVKSASVFGPSLLHLQHITLGLLDSENAAQVSRACMEIQTEYSTDFKITAQALQGGITPLSLQNSLPQEYEKALNHSDLWVNKWVGCKNLECIATSLIPIAGEEMSIYSMTVLGIPVSKSQLLFYSLTYKDFIGNPTTTKPEQVDLSACLHFNFKILCLPHQIRPIYHYCFHNHSMCAARVENVKSTIELMTPLEKGKICFQIMKKIESVKVLYPTCMAKPNLDRGLYCINNNPTALTLQGTYINIPQFHVKDINVVPIQFNLTVVNEFPWFEWAKQIQEDKGLLYNLQKQLQEAEIIFQHEEGKLKAIEHEYSEMSGSTWWRKMVKSVNMWAKTSTGTVVSNILFHPLIIVFILAIGCIVIQLFLVCRVRCMYKRMKKSINQGEVILREMVNRKC</sequence>
<evidence type="ECO:0000256" key="1">
    <source>
        <dbReference type="SAM" id="Phobius"/>
    </source>
</evidence>
<keyword evidence="1" id="KW-1133">Transmembrane helix</keyword>
<feature type="transmembrane region" description="Helical" evidence="1">
    <location>
        <begin position="21"/>
        <end position="38"/>
    </location>
</feature>
<dbReference type="KEGG" id="xla:121400952"/>
<dbReference type="SUPFAM" id="SSF48726">
    <property type="entry name" value="Immunoglobulin"/>
    <property type="match status" value="1"/>
</dbReference>
<keyword evidence="1" id="KW-0812">Transmembrane</keyword>
<dbReference type="InterPro" id="IPR013783">
    <property type="entry name" value="Ig-like_fold"/>
</dbReference>
<feature type="domain" description="Ig-like" evidence="2">
    <location>
        <begin position="222"/>
        <end position="323"/>
    </location>
</feature>
<feature type="transmembrane region" description="Helical" evidence="1">
    <location>
        <begin position="803"/>
        <end position="827"/>
    </location>
</feature>
<name>A0A8J1MJM1_XENLA</name>
<dbReference type="GeneID" id="121400952"/>
<protein>
    <submittedName>
        <fullName evidence="4">Uncharacterized protein LOC121400952</fullName>
    </submittedName>
</protein>
<dbReference type="SMART" id="SM00409">
    <property type="entry name" value="IG"/>
    <property type="match status" value="1"/>
</dbReference>
<gene>
    <name evidence="4" type="primary">LOC121400952</name>
</gene>
<dbReference type="PROSITE" id="PS50835">
    <property type="entry name" value="IG_LIKE"/>
    <property type="match status" value="1"/>
</dbReference>
<keyword evidence="3" id="KW-1185">Reference proteome</keyword>
<dbReference type="AlphaFoldDB" id="A0A8J1MJM1"/>
<evidence type="ECO:0000313" key="3">
    <source>
        <dbReference type="Proteomes" id="UP000186698"/>
    </source>
</evidence>
<accession>A0A8J1MJM1</accession>
<dbReference type="Gene3D" id="2.60.40.10">
    <property type="entry name" value="Immunoglobulins"/>
    <property type="match status" value="1"/>
</dbReference>
<dbReference type="RefSeq" id="XP_041441230.1">
    <property type="nucleotide sequence ID" value="XM_041585296.1"/>
</dbReference>
<evidence type="ECO:0000259" key="2">
    <source>
        <dbReference type="PROSITE" id="PS50835"/>
    </source>
</evidence>
<dbReference type="InterPro" id="IPR036179">
    <property type="entry name" value="Ig-like_dom_sf"/>
</dbReference>
<reference evidence="4" key="1">
    <citation type="submission" date="2025-08" db="UniProtKB">
        <authorList>
            <consortium name="RefSeq"/>
        </authorList>
    </citation>
    <scope>IDENTIFICATION</scope>
    <source>
        <strain evidence="4">J_2021</strain>
        <tissue evidence="4">Erythrocytes</tissue>
    </source>
</reference>